<dbReference type="EMBL" id="HBIM01012623">
    <property type="protein sequence ID" value="CAE0413074.1"/>
    <property type="molecule type" value="Transcribed_RNA"/>
</dbReference>
<protein>
    <submittedName>
        <fullName evidence="2">Uncharacterized protein</fullName>
    </submittedName>
</protein>
<evidence type="ECO:0000313" key="2">
    <source>
        <dbReference type="EMBL" id="CAE0413074.1"/>
    </source>
</evidence>
<evidence type="ECO:0000256" key="1">
    <source>
        <dbReference type="SAM" id="MobiDB-lite"/>
    </source>
</evidence>
<proteinExistence type="predicted"/>
<sequence>MPARASKSALQQKKKSSRFQRMCFPLVFVAFVGTIMMLNGQYAALVSLRDTANAVSAARNAEAQTVDSSIDTASVDREPSPWTSTSTSLHCRVGKPPWSDLTMEDWESYVRKFVEIWKNSPDKTNTGGGGFFHYFGIFVTIQLLQPTAIVESGAWTGVGTWFLRQSAGPKVKIVVISPNQPTTYVDNVNALYLTQNKFVDFGKTTSLQWAEWVPDVKKTLLFLDDHQAGTKRLMQAKALGFRHLWYDDNYPPIYGDNLALKQICTGMALWNFLGESQAVYKDDFNSVSKPMTPAEFQKQELLFHNNVEVYAEFPPVWRGPSRFPGLNETVIDLVSEKPLLTKAQVQAAGIDDSNIPGWDHETRKYTFVLYVQIKH</sequence>
<dbReference type="PANTHER" id="PTHR36362:SF1">
    <property type="entry name" value="DNA-DIRECTED RNA POLYMERASE SUBUNIT BETA"/>
    <property type="match status" value="1"/>
</dbReference>
<feature type="region of interest" description="Disordered" evidence="1">
    <location>
        <begin position="68"/>
        <end position="88"/>
    </location>
</feature>
<reference evidence="2" key="1">
    <citation type="submission" date="2021-01" db="EMBL/GenBank/DDBJ databases">
        <authorList>
            <person name="Corre E."/>
            <person name="Pelletier E."/>
            <person name="Niang G."/>
            <person name="Scheremetjew M."/>
            <person name="Finn R."/>
            <person name="Kale V."/>
            <person name="Holt S."/>
            <person name="Cochrane G."/>
            <person name="Meng A."/>
            <person name="Brown T."/>
            <person name="Cohen L."/>
        </authorList>
    </citation>
    <scope>NUCLEOTIDE SEQUENCE</scope>
    <source>
        <strain evidence="2">CCMP127</strain>
    </source>
</reference>
<accession>A0A7S3P9D0</accession>
<organism evidence="2">
    <name type="scientific">Amphora coffeiformis</name>
    <dbReference type="NCBI Taxonomy" id="265554"/>
    <lineage>
        <taxon>Eukaryota</taxon>
        <taxon>Sar</taxon>
        <taxon>Stramenopiles</taxon>
        <taxon>Ochrophyta</taxon>
        <taxon>Bacillariophyta</taxon>
        <taxon>Bacillariophyceae</taxon>
        <taxon>Bacillariophycidae</taxon>
        <taxon>Thalassiophysales</taxon>
        <taxon>Catenulaceae</taxon>
        <taxon>Amphora</taxon>
    </lineage>
</organism>
<name>A0A7S3P9D0_9STRA</name>
<gene>
    <name evidence="2" type="ORF">ACOF00016_LOCUS10332</name>
</gene>
<dbReference type="AlphaFoldDB" id="A0A7S3P9D0"/>
<dbReference type="PANTHER" id="PTHR36362">
    <property type="entry name" value="DNA-DIRECTED RNA POLYMERASE SUBUNIT BETA"/>
    <property type="match status" value="1"/>
</dbReference>